<dbReference type="PANTHER" id="PTHR17224:SF1">
    <property type="entry name" value="PEPTIDYL-TRNA HYDROLASE"/>
    <property type="match status" value="1"/>
</dbReference>
<dbReference type="Proteomes" id="UP000008743">
    <property type="component" value="Unassembled WGS sequence"/>
</dbReference>
<keyword evidence="7" id="KW-0812">Transmembrane</keyword>
<evidence type="ECO:0000313" key="9">
    <source>
        <dbReference type="Proteomes" id="UP000008743"/>
    </source>
</evidence>
<evidence type="ECO:0000256" key="3">
    <source>
        <dbReference type="ARBA" id="ARBA00022801"/>
    </source>
</evidence>
<comment type="similarity">
    <text evidence="5">Belongs to the PTH family.</text>
</comment>
<keyword evidence="3" id="KW-0378">Hydrolase</keyword>
<dbReference type="InterPro" id="IPR001328">
    <property type="entry name" value="Pept_tRNA_hydro"/>
</dbReference>
<reference evidence="9" key="1">
    <citation type="submission" date="2011-02" db="EMBL/GenBank/DDBJ databases">
        <title>The Genome Sequence of Capsaspora owczarzaki ATCC 30864.</title>
        <authorList>
            <person name="Russ C."/>
            <person name="Cuomo C."/>
            <person name="Burger G."/>
            <person name="Gray M.W."/>
            <person name="Holland P.W.H."/>
            <person name="King N."/>
            <person name="Lang F.B.F."/>
            <person name="Roger A.J."/>
            <person name="Ruiz-Trillo I."/>
            <person name="Young S.K."/>
            <person name="Zeng Q."/>
            <person name="Gargeya S."/>
            <person name="Alvarado L."/>
            <person name="Berlin A."/>
            <person name="Chapman S.B."/>
            <person name="Chen Z."/>
            <person name="Freedman E."/>
            <person name="Gellesch M."/>
            <person name="Goldberg J."/>
            <person name="Griggs A."/>
            <person name="Gujja S."/>
            <person name="Heilman E."/>
            <person name="Heiman D."/>
            <person name="Howarth C."/>
            <person name="Mehta T."/>
            <person name="Neiman D."/>
            <person name="Pearson M."/>
            <person name="Roberts A."/>
            <person name="Saif S."/>
            <person name="Shea T."/>
            <person name="Shenoy N."/>
            <person name="Sisk P."/>
            <person name="Stolte C."/>
            <person name="Sykes S."/>
            <person name="White J."/>
            <person name="Yandava C."/>
            <person name="Haas B."/>
            <person name="Nusbaum C."/>
            <person name="Birren B."/>
        </authorList>
    </citation>
    <scope>NUCLEOTIDE SEQUENCE</scope>
    <source>
        <strain evidence="9">ATCC 30864</strain>
    </source>
</reference>
<dbReference type="GO" id="GO:0004045">
    <property type="term" value="F:peptidyl-tRNA hydrolase activity"/>
    <property type="evidence" value="ECO:0007669"/>
    <property type="project" value="UniProtKB-EC"/>
</dbReference>
<evidence type="ECO:0000256" key="5">
    <source>
        <dbReference type="ARBA" id="ARBA00038063"/>
    </source>
</evidence>
<accession>A0A0D2X5J6</accession>
<dbReference type="PANTHER" id="PTHR17224">
    <property type="entry name" value="PEPTIDYL-TRNA HYDROLASE"/>
    <property type="match status" value="1"/>
</dbReference>
<proteinExistence type="inferred from homology"/>
<evidence type="ECO:0000256" key="6">
    <source>
        <dbReference type="SAM" id="MobiDB-lite"/>
    </source>
</evidence>
<evidence type="ECO:0000256" key="7">
    <source>
        <dbReference type="SAM" id="Phobius"/>
    </source>
</evidence>
<keyword evidence="7" id="KW-1133">Transmembrane helix</keyword>
<dbReference type="Gene3D" id="3.40.50.1470">
    <property type="entry name" value="Peptidyl-tRNA hydrolase"/>
    <property type="match status" value="1"/>
</dbReference>
<keyword evidence="7" id="KW-0472">Membrane</keyword>
<dbReference type="PhylomeDB" id="A0A0D2X5J6"/>
<dbReference type="STRING" id="595528.A0A0D2X5J6"/>
<gene>
    <name evidence="8" type="ORF">CAOG_007992</name>
</gene>
<dbReference type="InterPro" id="IPR036416">
    <property type="entry name" value="Pept_tRNA_hydro_sf"/>
</dbReference>
<dbReference type="Pfam" id="PF01195">
    <property type="entry name" value="Pept_tRNA_hydro"/>
    <property type="match status" value="2"/>
</dbReference>
<dbReference type="AlphaFoldDB" id="A0A0D2X5J6"/>
<sequence>MHSNTGHFQTWLQAQSLFFRFRVSLSFCSVLLLVAQPPPFFFLIRFTNQSDLAIHRHNSSMQTAKHMIVGLGNPGAQYAGTRHNAGELFVNHLAMLAGVRFAKIGQAGEAATIPSLLELIQIAGVRIPAPPRVNKQPRLAPLLVKTAAAAGDAVHSPAGLQPTSPLASPPVTPPVSPPALADVAVVLFKPSSFMNECGGNVASAAKHFAIKPHQMLLAHDCLELNLAEFKLKAGGSAKGHNGVRSIGQRVSLEVSPPPFLLFPVA</sequence>
<evidence type="ECO:0000313" key="8">
    <source>
        <dbReference type="EMBL" id="KJE97924.1"/>
    </source>
</evidence>
<protein>
    <recommendedName>
        <fullName evidence="1">peptidyl-tRNA hydrolase</fullName>
        <ecNumber evidence="1">3.1.1.29</ecNumber>
    </recommendedName>
</protein>
<dbReference type="PROSITE" id="PS01196">
    <property type="entry name" value="PEPT_TRNA_HYDROL_2"/>
    <property type="match status" value="1"/>
</dbReference>
<dbReference type="InParanoid" id="A0A0D2X5J6"/>
<dbReference type="InterPro" id="IPR018171">
    <property type="entry name" value="Pept_tRNA_hydro_CS"/>
</dbReference>
<feature type="region of interest" description="Disordered" evidence="6">
    <location>
        <begin position="154"/>
        <end position="173"/>
    </location>
</feature>
<name>A0A0D2X5J6_CAPO3</name>
<dbReference type="GO" id="GO:0000049">
    <property type="term" value="F:tRNA binding"/>
    <property type="evidence" value="ECO:0007669"/>
    <property type="project" value="UniProtKB-KW"/>
</dbReference>
<keyword evidence="9" id="KW-1185">Reference proteome</keyword>
<dbReference type="PROSITE" id="PS01195">
    <property type="entry name" value="PEPT_TRNA_HYDROL_1"/>
    <property type="match status" value="1"/>
</dbReference>
<evidence type="ECO:0000256" key="1">
    <source>
        <dbReference type="ARBA" id="ARBA00013260"/>
    </source>
</evidence>
<dbReference type="EC" id="3.1.1.29" evidence="1"/>
<keyword evidence="2" id="KW-0820">tRNA-binding</keyword>
<evidence type="ECO:0000256" key="4">
    <source>
        <dbReference type="ARBA" id="ARBA00022884"/>
    </source>
</evidence>
<dbReference type="SUPFAM" id="SSF53178">
    <property type="entry name" value="Peptidyl-tRNA hydrolase-like"/>
    <property type="match status" value="2"/>
</dbReference>
<feature type="transmembrane region" description="Helical" evidence="7">
    <location>
        <begin position="17"/>
        <end position="35"/>
    </location>
</feature>
<organism evidence="8 9">
    <name type="scientific">Capsaspora owczarzaki (strain ATCC 30864)</name>
    <dbReference type="NCBI Taxonomy" id="595528"/>
    <lineage>
        <taxon>Eukaryota</taxon>
        <taxon>Filasterea</taxon>
        <taxon>Capsaspora</taxon>
    </lineage>
</organism>
<keyword evidence="4" id="KW-0694">RNA-binding</keyword>
<evidence type="ECO:0000256" key="2">
    <source>
        <dbReference type="ARBA" id="ARBA00022555"/>
    </source>
</evidence>
<dbReference type="OrthoDB" id="1711136at2759"/>
<dbReference type="EMBL" id="KE346376">
    <property type="protein sequence ID" value="KJE97924.1"/>
    <property type="molecule type" value="Genomic_DNA"/>
</dbReference>